<dbReference type="OrthoDB" id="5852993at2759"/>
<dbReference type="AlphaFoldDB" id="A0A1S0TQR7"/>
<gene>
    <name evidence="2" type="ORF">LOAG_10774</name>
</gene>
<name>A0A1S0TQR7_LOALO</name>
<dbReference type="RefSeq" id="XP_003146346.1">
    <property type="nucleotide sequence ID" value="XM_003146298.1"/>
</dbReference>
<dbReference type="CTD" id="9948219"/>
<accession>A0A1S0TQR7</accession>
<dbReference type="InParanoid" id="A0A1S0TQR7"/>
<dbReference type="EMBL" id="JH712197">
    <property type="protein sequence ID" value="EFO17725.1"/>
    <property type="molecule type" value="Genomic_DNA"/>
</dbReference>
<dbReference type="KEGG" id="loa:LOAG_10774"/>
<evidence type="ECO:0000256" key="1">
    <source>
        <dbReference type="SAM" id="MobiDB-lite"/>
    </source>
</evidence>
<protein>
    <submittedName>
        <fullName evidence="2">Uncharacterized protein</fullName>
    </submittedName>
</protein>
<dbReference type="GeneID" id="9948219"/>
<sequence>MSTALFWWGCCNRSVNQIKKPLHRSSDETGVTTVQANSVTRTAKTIREDAQSPALSKSQSIPRTSSEKSVEATQPETMKMIHQ</sequence>
<feature type="compositionally biased region" description="Polar residues" evidence="1">
    <location>
        <begin position="53"/>
        <end position="64"/>
    </location>
</feature>
<organism evidence="2">
    <name type="scientific">Loa loa</name>
    <name type="common">Eye worm</name>
    <name type="synonym">Filaria loa</name>
    <dbReference type="NCBI Taxonomy" id="7209"/>
    <lineage>
        <taxon>Eukaryota</taxon>
        <taxon>Metazoa</taxon>
        <taxon>Ecdysozoa</taxon>
        <taxon>Nematoda</taxon>
        <taxon>Chromadorea</taxon>
        <taxon>Rhabditida</taxon>
        <taxon>Spirurina</taxon>
        <taxon>Spiruromorpha</taxon>
        <taxon>Filarioidea</taxon>
        <taxon>Onchocercidae</taxon>
        <taxon>Loa</taxon>
    </lineage>
</organism>
<evidence type="ECO:0000313" key="2">
    <source>
        <dbReference type="EMBL" id="EFO17725.1"/>
    </source>
</evidence>
<proteinExistence type="predicted"/>
<feature type="region of interest" description="Disordered" evidence="1">
    <location>
        <begin position="38"/>
        <end position="83"/>
    </location>
</feature>
<feature type="non-terminal residue" evidence="2">
    <location>
        <position position="83"/>
    </location>
</feature>
<dbReference type="OMA" id="MSTALFW"/>
<reference evidence="2" key="1">
    <citation type="submission" date="2012-04" db="EMBL/GenBank/DDBJ databases">
        <title>The Genome Sequence of Loa loa.</title>
        <authorList>
            <consortium name="The Broad Institute Genome Sequencing Platform"/>
            <consortium name="Broad Institute Genome Sequencing Center for Infectious Disease"/>
            <person name="Nutman T.B."/>
            <person name="Fink D.L."/>
            <person name="Russ C."/>
            <person name="Young S."/>
            <person name="Zeng Q."/>
            <person name="Gargeya S."/>
            <person name="Alvarado L."/>
            <person name="Berlin A."/>
            <person name="Chapman S.B."/>
            <person name="Chen Z."/>
            <person name="Freedman E."/>
            <person name="Gellesch M."/>
            <person name="Goldberg J."/>
            <person name="Griggs A."/>
            <person name="Gujja S."/>
            <person name="Heilman E.R."/>
            <person name="Heiman D."/>
            <person name="Howarth C."/>
            <person name="Mehta T."/>
            <person name="Neiman D."/>
            <person name="Pearson M."/>
            <person name="Roberts A."/>
            <person name="Saif S."/>
            <person name="Shea T."/>
            <person name="Shenoy N."/>
            <person name="Sisk P."/>
            <person name="Stolte C."/>
            <person name="Sykes S."/>
            <person name="White J."/>
            <person name="Yandava C."/>
            <person name="Haas B."/>
            <person name="Henn M.R."/>
            <person name="Nusbaum C."/>
            <person name="Birren B."/>
        </authorList>
    </citation>
    <scope>NUCLEOTIDE SEQUENCE [LARGE SCALE GENOMIC DNA]</scope>
</reference>